<keyword evidence="4" id="KW-0255">Endonuclease</keyword>
<keyword evidence="1" id="KW-0680">Restriction system</keyword>
<proteinExistence type="predicted"/>
<reference evidence="4" key="1">
    <citation type="submission" date="2024-07" db="EMBL/GenBank/DDBJ databases">
        <authorList>
            <person name="Kim Y.J."/>
            <person name="Jeong J.Y."/>
        </authorList>
    </citation>
    <scope>NUCLEOTIDE SEQUENCE</scope>
    <source>
        <strain evidence="4">GIHE-MW2</strain>
    </source>
</reference>
<sequence length="305" mass="35097">MNLQNHSFSEPKASIADELNQEMRKIDELIQVKQRLLELLDEKRHALITHGVTRGVNPHVPMGNSGVEWIGEIPQHWQVIKLRRCILTIEQGRSLKADEKKPEPQEWGVLKLNAVNRGEFDDSQAKTIPISVKIPTSLEINPGDFLITRVNKPDVGAKHDRIKSSVLPNNSSAVMLRPYGDVCYVHKTRHKLVLSHLIYRLRLDESKLDGQFLSYFLQSHLGRLQIDADARGIDPSMGKIYSEQILDWLLLLPPLKEQQCIVAYIETKLNKINYFKMANYDTIELLKERRTAIMKIKESQWKLIA</sequence>
<dbReference type="PANTHER" id="PTHR43140">
    <property type="entry name" value="TYPE-1 RESTRICTION ENZYME ECOKI SPECIFICITY PROTEIN"/>
    <property type="match status" value="1"/>
</dbReference>
<dbReference type="InterPro" id="IPR051212">
    <property type="entry name" value="Type-I_RE_S_subunit"/>
</dbReference>
<keyword evidence="4" id="KW-0378">Hydrolase</keyword>
<dbReference type="GO" id="GO:0009307">
    <property type="term" value="P:DNA restriction-modification system"/>
    <property type="evidence" value="ECO:0007669"/>
    <property type="project" value="UniProtKB-KW"/>
</dbReference>
<evidence type="ECO:0000313" key="4">
    <source>
        <dbReference type="EMBL" id="XCM35733.1"/>
    </source>
</evidence>
<dbReference type="EMBL" id="CP159837">
    <property type="protein sequence ID" value="XCM35733.1"/>
    <property type="molecule type" value="Genomic_DNA"/>
</dbReference>
<evidence type="ECO:0000256" key="1">
    <source>
        <dbReference type="ARBA" id="ARBA00022747"/>
    </source>
</evidence>
<accession>A0AAU8J9C3</accession>
<dbReference type="GO" id="GO:0004519">
    <property type="term" value="F:endonuclease activity"/>
    <property type="evidence" value="ECO:0007669"/>
    <property type="project" value="UniProtKB-KW"/>
</dbReference>
<gene>
    <name evidence="4" type="ORF">ABWT76_004432</name>
</gene>
<evidence type="ECO:0000256" key="3">
    <source>
        <dbReference type="SAM" id="Coils"/>
    </source>
</evidence>
<keyword evidence="2" id="KW-0238">DNA-binding</keyword>
<dbReference type="RefSeq" id="WP_190879551.1">
    <property type="nucleotide sequence ID" value="NZ_CP159837.1"/>
</dbReference>
<dbReference type="InterPro" id="IPR044946">
    <property type="entry name" value="Restrct_endonuc_typeI_TRD_sf"/>
</dbReference>
<dbReference type="PANTHER" id="PTHR43140:SF1">
    <property type="entry name" value="TYPE I RESTRICTION ENZYME ECOKI SPECIFICITY SUBUNIT"/>
    <property type="match status" value="1"/>
</dbReference>
<evidence type="ECO:0000256" key="2">
    <source>
        <dbReference type="ARBA" id="ARBA00023125"/>
    </source>
</evidence>
<dbReference type="SUPFAM" id="SSF116734">
    <property type="entry name" value="DNA methylase specificity domain"/>
    <property type="match status" value="1"/>
</dbReference>
<keyword evidence="3" id="KW-0175">Coiled coil</keyword>
<dbReference type="Gene3D" id="1.10.287.1120">
    <property type="entry name" value="Bipartite methylase S protein"/>
    <property type="match status" value="1"/>
</dbReference>
<feature type="coiled-coil region" evidence="3">
    <location>
        <begin position="16"/>
        <end position="46"/>
    </location>
</feature>
<dbReference type="Gene3D" id="3.90.220.20">
    <property type="entry name" value="DNA methylase specificity domains"/>
    <property type="match status" value="3"/>
</dbReference>
<name>A0AAU8J9C3_9CYAN</name>
<organism evidence="4">
    <name type="scientific">Planktothricoides raciborskii GIHE-MW2</name>
    <dbReference type="NCBI Taxonomy" id="2792601"/>
    <lineage>
        <taxon>Bacteria</taxon>
        <taxon>Bacillati</taxon>
        <taxon>Cyanobacteriota</taxon>
        <taxon>Cyanophyceae</taxon>
        <taxon>Oscillatoriophycideae</taxon>
        <taxon>Oscillatoriales</taxon>
        <taxon>Oscillatoriaceae</taxon>
        <taxon>Planktothricoides</taxon>
    </lineage>
</organism>
<dbReference type="REBASE" id="844909">
    <property type="entry name" value="S1.Pra2ORF4433P"/>
</dbReference>
<dbReference type="AlphaFoldDB" id="A0AAU8J9C3"/>
<dbReference type="GO" id="GO:0003677">
    <property type="term" value="F:DNA binding"/>
    <property type="evidence" value="ECO:0007669"/>
    <property type="project" value="UniProtKB-KW"/>
</dbReference>
<protein>
    <submittedName>
        <fullName evidence="4">Restriction endonuclease subunit S</fullName>
    </submittedName>
</protein>
<keyword evidence="4" id="KW-0540">Nuclease</keyword>